<dbReference type="Pfam" id="PF25597">
    <property type="entry name" value="SH3_retrovirus"/>
    <property type="match status" value="1"/>
</dbReference>
<name>A0AAQ3WIZ4_PASNO</name>
<feature type="compositionally biased region" description="Basic and acidic residues" evidence="1">
    <location>
        <begin position="75"/>
        <end position="84"/>
    </location>
</feature>
<evidence type="ECO:0000313" key="3">
    <source>
        <dbReference type="EMBL" id="WVZ62981.1"/>
    </source>
</evidence>
<reference evidence="3 4" key="1">
    <citation type="submission" date="2024-02" db="EMBL/GenBank/DDBJ databases">
        <title>High-quality chromosome-scale genome assembly of Pensacola bahiagrass (Paspalum notatum Flugge var. saurae).</title>
        <authorList>
            <person name="Vega J.M."/>
            <person name="Podio M."/>
            <person name="Orjuela J."/>
            <person name="Siena L.A."/>
            <person name="Pessino S.C."/>
            <person name="Combes M.C."/>
            <person name="Mariac C."/>
            <person name="Albertini E."/>
            <person name="Pupilli F."/>
            <person name="Ortiz J.P.A."/>
            <person name="Leblanc O."/>
        </authorList>
    </citation>
    <scope>NUCLEOTIDE SEQUENCE [LARGE SCALE GENOMIC DNA]</scope>
    <source>
        <strain evidence="3">R1</strain>
        <tissue evidence="3">Leaf</tissue>
    </source>
</reference>
<sequence length="367" mass="40604">MKYDIPLLDYDTRFSLWQVKMRAVLSQADLDDALDKFGNKDLKSWSDEKRRRDPKEKMKQMVSSDGSASNGEALAARDRTEKKSNNSSRGYKYSGGDGVLKVSKGSLIVMKADLKSANLYRLRGTTIIGDAAHFWAEAASTACYLINRSPSITLDKKTPIEVWSGSPADYSQLRVFGCTAYAHVDNGKLEPRAIKCIFLGYQSGVKGYKLWNPQTQKVVLSRNVIFNETAMLSDNLSKNDNDAVQDAHIPDNSPIVDDSSSVEHSSPVVQPPQHSIAADRSVRTRKPTRSLIEECNVAYALSVAEEIEGNSEPSNYSEAIPSADCNNWVTAMQDEMESLDKNGGIKIIVDSSLLQDGIRLKVEFVGY</sequence>
<dbReference type="InterPro" id="IPR039537">
    <property type="entry name" value="Retrotran_Ty1/copia-like"/>
</dbReference>
<evidence type="ECO:0000259" key="2">
    <source>
        <dbReference type="Pfam" id="PF25597"/>
    </source>
</evidence>
<feature type="region of interest" description="Disordered" evidence="1">
    <location>
        <begin position="250"/>
        <end position="283"/>
    </location>
</feature>
<dbReference type="PANTHER" id="PTHR42648:SF28">
    <property type="entry name" value="TRANSPOSON-ENCODED PROTEIN WITH RIBONUCLEASE H-LIKE AND RETROVIRUS ZINC FINGER-LIKE DOMAINS"/>
    <property type="match status" value="1"/>
</dbReference>
<feature type="compositionally biased region" description="Polar residues" evidence="1">
    <location>
        <begin position="61"/>
        <end position="70"/>
    </location>
</feature>
<evidence type="ECO:0000313" key="4">
    <source>
        <dbReference type="Proteomes" id="UP001341281"/>
    </source>
</evidence>
<dbReference type="PANTHER" id="PTHR42648">
    <property type="entry name" value="TRANSPOSASE, PUTATIVE-RELATED"/>
    <property type="match status" value="1"/>
</dbReference>
<feature type="compositionally biased region" description="Basic and acidic residues" evidence="1">
    <location>
        <begin position="45"/>
        <end position="59"/>
    </location>
</feature>
<evidence type="ECO:0000256" key="1">
    <source>
        <dbReference type="SAM" id="MobiDB-lite"/>
    </source>
</evidence>
<feature type="compositionally biased region" description="Polar residues" evidence="1">
    <location>
        <begin position="258"/>
        <end position="268"/>
    </location>
</feature>
<dbReference type="EMBL" id="CP144747">
    <property type="protein sequence ID" value="WVZ62981.1"/>
    <property type="molecule type" value="Genomic_DNA"/>
</dbReference>
<dbReference type="AlphaFoldDB" id="A0AAQ3WIZ4"/>
<protein>
    <recommendedName>
        <fullName evidence="2">Retroviral polymerase SH3-like domain-containing protein</fullName>
    </recommendedName>
</protein>
<accession>A0AAQ3WIZ4</accession>
<feature type="region of interest" description="Disordered" evidence="1">
    <location>
        <begin position="45"/>
        <end position="90"/>
    </location>
</feature>
<gene>
    <name evidence="3" type="ORF">U9M48_012667</name>
</gene>
<feature type="domain" description="Retroviral polymerase SH3-like" evidence="2">
    <location>
        <begin position="178"/>
        <end position="237"/>
    </location>
</feature>
<dbReference type="Proteomes" id="UP001341281">
    <property type="component" value="Chromosome 03"/>
</dbReference>
<organism evidence="3 4">
    <name type="scientific">Paspalum notatum var. saurae</name>
    <dbReference type="NCBI Taxonomy" id="547442"/>
    <lineage>
        <taxon>Eukaryota</taxon>
        <taxon>Viridiplantae</taxon>
        <taxon>Streptophyta</taxon>
        <taxon>Embryophyta</taxon>
        <taxon>Tracheophyta</taxon>
        <taxon>Spermatophyta</taxon>
        <taxon>Magnoliopsida</taxon>
        <taxon>Liliopsida</taxon>
        <taxon>Poales</taxon>
        <taxon>Poaceae</taxon>
        <taxon>PACMAD clade</taxon>
        <taxon>Panicoideae</taxon>
        <taxon>Andropogonodae</taxon>
        <taxon>Paspaleae</taxon>
        <taxon>Paspalinae</taxon>
        <taxon>Paspalum</taxon>
    </lineage>
</organism>
<proteinExistence type="predicted"/>
<keyword evidence="4" id="KW-1185">Reference proteome</keyword>
<dbReference type="InterPro" id="IPR057670">
    <property type="entry name" value="SH3_retrovirus"/>
</dbReference>